<protein>
    <recommendedName>
        <fullName evidence="10">Holocytochrome c-type synthase</fullName>
        <ecNumber evidence="10">4.4.1.17</ecNumber>
    </recommendedName>
</protein>
<accession>A0A1Y2CMT0</accession>
<dbReference type="PANTHER" id="PTHR12743">
    <property type="entry name" value="CYTOCHROME C1 HEME LYASE"/>
    <property type="match status" value="1"/>
</dbReference>
<keyword evidence="13" id="KW-1185">Reference proteome</keyword>
<evidence type="ECO:0000256" key="9">
    <source>
        <dbReference type="ARBA" id="ARBA00023239"/>
    </source>
</evidence>
<evidence type="ECO:0000256" key="1">
    <source>
        <dbReference type="ARBA" id="ARBA00004273"/>
    </source>
</evidence>
<evidence type="ECO:0000256" key="3">
    <source>
        <dbReference type="ARBA" id="ARBA00022617"/>
    </source>
</evidence>
<reference evidence="12 13" key="1">
    <citation type="submission" date="2016-07" db="EMBL/GenBank/DDBJ databases">
        <title>Pervasive Adenine N6-methylation of Active Genes in Fungi.</title>
        <authorList>
            <consortium name="DOE Joint Genome Institute"/>
            <person name="Mondo S.J."/>
            <person name="Dannebaum R.O."/>
            <person name="Kuo R.C."/>
            <person name="Labutti K."/>
            <person name="Haridas S."/>
            <person name="Kuo A."/>
            <person name="Salamov A."/>
            <person name="Ahrendt S.R."/>
            <person name="Lipzen A."/>
            <person name="Sullivan W."/>
            <person name="Andreopoulos W.B."/>
            <person name="Clum A."/>
            <person name="Lindquist E."/>
            <person name="Daum C."/>
            <person name="Ramamoorthy G.K."/>
            <person name="Gryganskyi A."/>
            <person name="Culley D."/>
            <person name="Magnuson J.K."/>
            <person name="James T.Y."/>
            <person name="O'Malley M.A."/>
            <person name="Stajich J.E."/>
            <person name="Spatafora J.W."/>
            <person name="Visel A."/>
            <person name="Grigoriev I.V."/>
        </authorList>
    </citation>
    <scope>NUCLEOTIDE SEQUENCE [LARGE SCALE GENOMIC DNA]</scope>
    <source>
        <strain evidence="12 13">JEL800</strain>
    </source>
</reference>
<dbReference type="EMBL" id="MCGO01000012">
    <property type="protein sequence ID" value="ORY48313.1"/>
    <property type="molecule type" value="Genomic_DNA"/>
</dbReference>
<evidence type="ECO:0000313" key="12">
    <source>
        <dbReference type="EMBL" id="ORY48313.1"/>
    </source>
</evidence>
<evidence type="ECO:0000256" key="5">
    <source>
        <dbReference type="ARBA" id="ARBA00022792"/>
    </source>
</evidence>
<evidence type="ECO:0000313" key="13">
    <source>
        <dbReference type="Proteomes" id="UP000193642"/>
    </source>
</evidence>
<dbReference type="Pfam" id="PF01265">
    <property type="entry name" value="Cyto_heme_lyase"/>
    <property type="match status" value="1"/>
</dbReference>
<evidence type="ECO:0000256" key="11">
    <source>
        <dbReference type="SAM" id="MobiDB-lite"/>
    </source>
</evidence>
<proteinExistence type="inferred from homology"/>
<feature type="compositionally biased region" description="Polar residues" evidence="11">
    <location>
        <begin position="1"/>
        <end position="22"/>
    </location>
</feature>
<dbReference type="GO" id="GO:0046872">
    <property type="term" value="F:metal ion binding"/>
    <property type="evidence" value="ECO:0007669"/>
    <property type="project" value="UniProtKB-KW"/>
</dbReference>
<dbReference type="STRING" id="329046.A0A1Y2CMT0"/>
<dbReference type="Proteomes" id="UP000193642">
    <property type="component" value="Unassembled WGS sequence"/>
</dbReference>
<keyword evidence="5 10" id="KW-0999">Mitochondrion inner membrane</keyword>
<gene>
    <name evidence="12" type="ORF">BCR33DRAFT_657691</name>
</gene>
<comment type="similarity">
    <text evidence="2 10">Belongs to the cytochrome c-type heme lyase family.</text>
</comment>
<dbReference type="InterPro" id="IPR000511">
    <property type="entry name" value="Holocyt_c/c1_synthase"/>
</dbReference>
<comment type="function">
    <text evidence="10">Lyase that catalyzes the covalent linking of the heme group to the cytochrome C apoprotein to produce the mature functional cytochrome.</text>
</comment>
<keyword evidence="3 10" id="KW-0349">Heme</keyword>
<dbReference type="GO" id="GO:0005758">
    <property type="term" value="C:mitochondrial intermembrane space"/>
    <property type="evidence" value="ECO:0007669"/>
    <property type="project" value="EnsemblFungi"/>
</dbReference>
<keyword evidence="9 10" id="KW-0456">Lyase</keyword>
<sequence>MQQPALDNPLNNMPITPNQTPAKDQKAPLSIDREISTIPMAGKHDGKNWVYPSEQMFYNAMKRKNWNPEERDMGVVVPIHNAVNEQCWRKILEWEGMHKTACGQPKLLKFIGKPRDYTPKARILNLLGYKLPFDRHDWYIDRCGKEVRYVIDFYGGSQSPEEKGVSFFLDVRPAVSWDGIKDRVRKFWETGSGLF</sequence>
<comment type="subcellular location">
    <subcellularLocation>
        <location evidence="1 10">Mitochondrion inner membrane</location>
    </subcellularLocation>
</comment>
<evidence type="ECO:0000256" key="2">
    <source>
        <dbReference type="ARBA" id="ARBA00007255"/>
    </source>
</evidence>
<evidence type="ECO:0000256" key="4">
    <source>
        <dbReference type="ARBA" id="ARBA00022723"/>
    </source>
</evidence>
<dbReference type="AlphaFoldDB" id="A0A1Y2CMT0"/>
<dbReference type="PANTHER" id="PTHR12743:SF0">
    <property type="entry name" value="HOLOCYTOCHROME C-TYPE SYNTHASE"/>
    <property type="match status" value="1"/>
</dbReference>
<keyword evidence="8 10" id="KW-0472">Membrane</keyword>
<evidence type="ECO:0000256" key="6">
    <source>
        <dbReference type="ARBA" id="ARBA00023004"/>
    </source>
</evidence>
<comment type="catalytic activity">
    <reaction evidence="10">
        <text>holo-[cytochrome c] = apo-[cytochrome c] + heme b</text>
        <dbReference type="Rhea" id="RHEA:22648"/>
        <dbReference type="Rhea" id="RHEA-COMP:10725"/>
        <dbReference type="Rhea" id="RHEA-COMP:10726"/>
        <dbReference type="ChEBI" id="CHEBI:29950"/>
        <dbReference type="ChEBI" id="CHEBI:60344"/>
        <dbReference type="ChEBI" id="CHEBI:83739"/>
        <dbReference type="EC" id="4.4.1.17"/>
    </reaction>
</comment>
<keyword evidence="7 10" id="KW-0496">Mitochondrion</keyword>
<evidence type="ECO:0000256" key="7">
    <source>
        <dbReference type="ARBA" id="ARBA00023128"/>
    </source>
</evidence>
<name>A0A1Y2CMT0_9FUNG</name>
<keyword evidence="4 10" id="KW-0479">Metal-binding</keyword>
<dbReference type="OrthoDB" id="4243at2759"/>
<dbReference type="EC" id="4.4.1.17" evidence="10"/>
<dbReference type="PROSITE" id="PS00821">
    <property type="entry name" value="CYTO_HEME_LYASE_1"/>
    <property type="match status" value="1"/>
</dbReference>
<feature type="region of interest" description="Disordered" evidence="11">
    <location>
        <begin position="1"/>
        <end position="28"/>
    </location>
</feature>
<comment type="caution">
    <text evidence="12">The sequence shown here is derived from an EMBL/GenBank/DDBJ whole genome shotgun (WGS) entry which is preliminary data.</text>
</comment>
<dbReference type="GO" id="GO:0004408">
    <property type="term" value="F:holocytochrome-c synthase activity"/>
    <property type="evidence" value="ECO:0007669"/>
    <property type="project" value="UniProtKB-EC"/>
</dbReference>
<organism evidence="12 13">
    <name type="scientific">Rhizoclosmatium globosum</name>
    <dbReference type="NCBI Taxonomy" id="329046"/>
    <lineage>
        <taxon>Eukaryota</taxon>
        <taxon>Fungi</taxon>
        <taxon>Fungi incertae sedis</taxon>
        <taxon>Chytridiomycota</taxon>
        <taxon>Chytridiomycota incertae sedis</taxon>
        <taxon>Chytridiomycetes</taxon>
        <taxon>Chytridiales</taxon>
        <taxon>Chytriomycetaceae</taxon>
        <taxon>Rhizoclosmatium</taxon>
    </lineage>
</organism>
<dbReference type="GO" id="GO:0005743">
    <property type="term" value="C:mitochondrial inner membrane"/>
    <property type="evidence" value="ECO:0007669"/>
    <property type="project" value="UniProtKB-SubCell"/>
</dbReference>
<evidence type="ECO:0000256" key="8">
    <source>
        <dbReference type="ARBA" id="ARBA00023136"/>
    </source>
</evidence>
<evidence type="ECO:0000256" key="10">
    <source>
        <dbReference type="RuleBase" id="RU363130"/>
    </source>
</evidence>
<dbReference type="PROSITE" id="PS00822">
    <property type="entry name" value="CYTO_HEME_LYASE_2"/>
    <property type="match status" value="1"/>
</dbReference>
<keyword evidence="6 10" id="KW-0408">Iron</keyword>